<accession>A0ABU8AJR0</accession>
<dbReference type="RefSeq" id="WP_334658434.1">
    <property type="nucleotide sequence ID" value="NZ_JARULZ010000001.1"/>
</dbReference>
<comment type="caution">
    <text evidence="3">The sequence shown here is derived from an EMBL/GenBank/DDBJ whole genome shotgun (WGS) entry which is preliminary data.</text>
</comment>
<keyword evidence="4" id="KW-1185">Reference proteome</keyword>
<proteinExistence type="predicted"/>
<feature type="signal peptide" evidence="2">
    <location>
        <begin position="1"/>
        <end position="20"/>
    </location>
</feature>
<organism evidence="3 4">
    <name type="scientific">Streptomyces bottropensis</name>
    <dbReference type="NCBI Taxonomy" id="42235"/>
    <lineage>
        <taxon>Bacteria</taxon>
        <taxon>Bacillati</taxon>
        <taxon>Actinomycetota</taxon>
        <taxon>Actinomycetes</taxon>
        <taxon>Kitasatosporales</taxon>
        <taxon>Streptomycetaceae</taxon>
        <taxon>Streptomyces</taxon>
    </lineage>
</organism>
<dbReference type="Proteomes" id="UP001310290">
    <property type="component" value="Unassembled WGS sequence"/>
</dbReference>
<feature type="region of interest" description="Disordered" evidence="1">
    <location>
        <begin position="21"/>
        <end position="50"/>
    </location>
</feature>
<keyword evidence="2" id="KW-0732">Signal</keyword>
<evidence type="ECO:0000256" key="1">
    <source>
        <dbReference type="SAM" id="MobiDB-lite"/>
    </source>
</evidence>
<evidence type="ECO:0000313" key="3">
    <source>
        <dbReference type="EMBL" id="MEH0633922.1"/>
    </source>
</evidence>
<evidence type="ECO:0008006" key="5">
    <source>
        <dbReference type="Google" id="ProtNLM"/>
    </source>
</evidence>
<evidence type="ECO:0000256" key="2">
    <source>
        <dbReference type="SAM" id="SignalP"/>
    </source>
</evidence>
<protein>
    <recommendedName>
        <fullName evidence="5">Lipoprotein</fullName>
    </recommendedName>
</protein>
<dbReference type="PROSITE" id="PS51257">
    <property type="entry name" value="PROKAR_LIPOPROTEIN"/>
    <property type="match status" value="1"/>
</dbReference>
<reference evidence="3" key="1">
    <citation type="submission" date="2023-04" db="EMBL/GenBank/DDBJ databases">
        <title>Genomic diversity of scab-causing Streptomyces spp. in the province of Quebec, Canada.</title>
        <authorList>
            <person name="Biessy A."/>
            <person name="Cadieux M."/>
            <person name="Ciotola M."/>
            <person name="Filion M."/>
        </authorList>
    </citation>
    <scope>NUCLEOTIDE SEQUENCE</scope>
    <source>
        <strain evidence="3">B21-115</strain>
    </source>
</reference>
<feature type="chain" id="PRO_5046434439" description="Lipoprotein" evidence="2">
    <location>
        <begin position="21"/>
        <end position="151"/>
    </location>
</feature>
<dbReference type="EMBL" id="JARULZ010000001">
    <property type="protein sequence ID" value="MEH0633922.1"/>
    <property type="molecule type" value="Genomic_DNA"/>
</dbReference>
<gene>
    <name evidence="3" type="ORF">QBA35_11180</name>
</gene>
<name>A0ABU8AJR0_9ACTN</name>
<sequence length="151" mass="16220">MRTRVTVLCAAALLALTACTSDEDPSGADDGPSVDAGRPSVTPTRAGTDDVDVAGLEAAVGEYTAAYFANEPDSTFGMLSARCQKRITRAGMAALTERAVGDYGPQDVKRFAIDERSGDSVRVSYGVGVPKFDQKRERWTREAGDWRYDDC</sequence>
<evidence type="ECO:0000313" key="4">
    <source>
        <dbReference type="Proteomes" id="UP001310290"/>
    </source>
</evidence>